<name>A0A2N1N596_9GLOM</name>
<evidence type="ECO:0000313" key="2">
    <source>
        <dbReference type="EMBL" id="PKK69038.1"/>
    </source>
</evidence>
<dbReference type="AlphaFoldDB" id="A0A2N1N596"/>
<dbReference type="EMBL" id="LLXL01002090">
    <property type="protein sequence ID" value="PKK61871.1"/>
    <property type="molecule type" value="Genomic_DNA"/>
</dbReference>
<feature type="non-terminal residue" evidence="2">
    <location>
        <position position="129"/>
    </location>
</feature>
<dbReference type="VEuPathDB" id="FungiDB:FUN_015779"/>
<dbReference type="EMBL" id="LLXL01000773">
    <property type="protein sequence ID" value="PKK69038.1"/>
    <property type="molecule type" value="Genomic_DNA"/>
</dbReference>
<evidence type="ECO:0000313" key="1">
    <source>
        <dbReference type="EMBL" id="PKK61871.1"/>
    </source>
</evidence>
<sequence>TNEDWNHVWRCEKNEKNLNEILEDCVINYRKELENNDQEKYEFFIIIEYNFLSILFENSSILHNQSRIWELLRGVFNNRFYDLGKRKFEKEIIIDFWSYCYDQIRKQIWIKRCDEVDKIETEQGFKKKD</sequence>
<comment type="caution">
    <text evidence="2">The sequence shown here is derived from an EMBL/GenBank/DDBJ whole genome shotgun (WGS) entry which is preliminary data.</text>
</comment>
<gene>
    <name evidence="2" type="ORF">RhiirC2_749081</name>
    <name evidence="1" type="ORF">RhiirC2_760241</name>
</gene>
<feature type="non-terminal residue" evidence="2">
    <location>
        <position position="1"/>
    </location>
</feature>
<accession>A0A2N1N596</accession>
<proteinExistence type="predicted"/>
<evidence type="ECO:0000313" key="3">
    <source>
        <dbReference type="Proteomes" id="UP000233469"/>
    </source>
</evidence>
<protein>
    <submittedName>
        <fullName evidence="2">Uncharacterized protein</fullName>
    </submittedName>
</protein>
<reference evidence="2 3" key="1">
    <citation type="submission" date="2016-04" db="EMBL/GenBank/DDBJ databases">
        <title>Genome analyses suggest a sexual origin of heterokaryosis in a supposedly ancient asexual fungus.</title>
        <authorList>
            <person name="Ropars J."/>
            <person name="Sedzielewska K."/>
            <person name="Noel J."/>
            <person name="Charron P."/>
            <person name="Farinelli L."/>
            <person name="Marton T."/>
            <person name="Kruger M."/>
            <person name="Pelin A."/>
            <person name="Brachmann A."/>
            <person name="Corradi N."/>
        </authorList>
    </citation>
    <scope>NUCLEOTIDE SEQUENCE [LARGE SCALE GENOMIC DNA]</scope>
    <source>
        <strain evidence="2 3">C2</strain>
    </source>
</reference>
<dbReference type="Proteomes" id="UP000233469">
    <property type="component" value="Unassembled WGS sequence"/>
</dbReference>
<organism evidence="2 3">
    <name type="scientific">Rhizophagus irregularis</name>
    <dbReference type="NCBI Taxonomy" id="588596"/>
    <lineage>
        <taxon>Eukaryota</taxon>
        <taxon>Fungi</taxon>
        <taxon>Fungi incertae sedis</taxon>
        <taxon>Mucoromycota</taxon>
        <taxon>Glomeromycotina</taxon>
        <taxon>Glomeromycetes</taxon>
        <taxon>Glomerales</taxon>
        <taxon>Glomeraceae</taxon>
        <taxon>Rhizophagus</taxon>
    </lineage>
</organism>
<reference evidence="2 3" key="2">
    <citation type="submission" date="2017-10" db="EMBL/GenBank/DDBJ databases">
        <title>Extensive intraspecific genome diversity in a model arbuscular mycorrhizal fungus.</title>
        <authorList>
            <person name="Chen E.C.H."/>
            <person name="Morin E."/>
            <person name="Baudet D."/>
            <person name="Noel J."/>
            <person name="Ndikumana S."/>
            <person name="Charron P."/>
            <person name="St-Onge C."/>
            <person name="Giorgi J."/>
            <person name="Grigoriev I.V."/>
            <person name="Roux C."/>
            <person name="Martin F.M."/>
            <person name="Corradi N."/>
        </authorList>
    </citation>
    <scope>NUCLEOTIDE SEQUENCE [LARGE SCALE GENOMIC DNA]</scope>
    <source>
        <strain evidence="2 3">C2</strain>
    </source>
</reference>